<dbReference type="InterPro" id="IPR006140">
    <property type="entry name" value="D-isomer_DH_NAD-bd"/>
</dbReference>
<feature type="binding site" evidence="5">
    <location>
        <position position="62"/>
    </location>
    <ligand>
        <name>substrate</name>
    </ligand>
</feature>
<evidence type="ECO:0000256" key="4">
    <source>
        <dbReference type="ARBA" id="ARBA00023096"/>
    </source>
</evidence>
<dbReference type="RefSeq" id="WP_344803252.1">
    <property type="nucleotide sequence ID" value="NZ_BAABBO010000001.1"/>
</dbReference>
<keyword evidence="1 5" id="KW-0963">Cytoplasm</keyword>
<dbReference type="SUPFAM" id="SSF51735">
    <property type="entry name" value="NAD(P)-binding Rossmann-fold domains"/>
    <property type="match status" value="1"/>
</dbReference>
<reference evidence="9" key="1">
    <citation type="journal article" date="2019" name="Int. J. Syst. Evol. Microbiol.">
        <title>The Global Catalogue of Microorganisms (GCM) 10K type strain sequencing project: providing services to taxonomists for standard genome sequencing and annotation.</title>
        <authorList>
            <consortium name="The Broad Institute Genomics Platform"/>
            <consortium name="The Broad Institute Genome Sequencing Center for Infectious Disease"/>
            <person name="Wu L."/>
            <person name="Ma J."/>
        </authorList>
    </citation>
    <scope>NUCLEOTIDE SEQUENCE [LARGE SCALE GENOMIC DNA]</scope>
    <source>
        <strain evidence="9">JCM 17555</strain>
    </source>
</reference>
<evidence type="ECO:0000259" key="7">
    <source>
        <dbReference type="Pfam" id="PF11890"/>
    </source>
</evidence>
<dbReference type="EMBL" id="BAABBO010000001">
    <property type="protein sequence ID" value="GAA3950256.1"/>
    <property type="molecule type" value="Genomic_DNA"/>
</dbReference>
<dbReference type="Pfam" id="PF02826">
    <property type="entry name" value="2-Hacid_dh_C"/>
    <property type="match status" value="1"/>
</dbReference>
<comment type="function">
    <text evidence="5">Catalyzes the oxidation of erythronate-4-phosphate to 3-hydroxy-2-oxo-4-phosphonooxybutanoate.</text>
</comment>
<evidence type="ECO:0000256" key="5">
    <source>
        <dbReference type="HAMAP-Rule" id="MF_01825"/>
    </source>
</evidence>
<comment type="subcellular location">
    <subcellularLocation>
        <location evidence="5">Cytoplasm</location>
    </subcellularLocation>
</comment>
<dbReference type="HAMAP" id="MF_01825">
    <property type="entry name" value="PdxB"/>
    <property type="match status" value="1"/>
</dbReference>
<dbReference type="PROSITE" id="PS00065">
    <property type="entry name" value="D_2_HYDROXYACID_DH_1"/>
    <property type="match status" value="1"/>
</dbReference>
<dbReference type="InterPro" id="IPR038251">
    <property type="entry name" value="PdxB_dimer_sf"/>
</dbReference>
<accession>A0ABP7NND8</accession>
<dbReference type="InterPro" id="IPR029752">
    <property type="entry name" value="D-isomer_DH_CS1"/>
</dbReference>
<feature type="binding site" evidence="5">
    <location>
        <position position="83"/>
    </location>
    <ligand>
        <name>substrate</name>
    </ligand>
</feature>
<dbReference type="Gene3D" id="3.30.1370.170">
    <property type="match status" value="1"/>
</dbReference>
<dbReference type="EC" id="1.1.1.290" evidence="5"/>
<keyword evidence="4 5" id="KW-0664">Pyridoxine biosynthesis</keyword>
<proteinExistence type="inferred from homology"/>
<name>A0ABP7NND8_9GAMM</name>
<feature type="domain" description="D-isomer specific 2-hydroxyacid dehydrogenase NAD-binding" evidence="6">
    <location>
        <begin position="132"/>
        <end position="290"/>
    </location>
</feature>
<dbReference type="SUPFAM" id="SSF52283">
    <property type="entry name" value="Formate/glycerate dehydrogenase catalytic domain-like"/>
    <property type="match status" value="1"/>
</dbReference>
<comment type="similarity">
    <text evidence="5">Belongs to the D-isomer specific 2-hydroxyacid dehydrogenase family. PdxB subfamily.</text>
</comment>
<comment type="subunit">
    <text evidence="5">Homodimer.</text>
</comment>
<evidence type="ECO:0000313" key="9">
    <source>
        <dbReference type="Proteomes" id="UP001501337"/>
    </source>
</evidence>
<feature type="binding site" evidence="5">
    <location>
        <position position="266"/>
    </location>
    <ligand>
        <name>NAD(+)</name>
        <dbReference type="ChEBI" id="CHEBI:57540"/>
    </ligand>
</feature>
<keyword evidence="9" id="KW-1185">Reference proteome</keyword>
<comment type="caution">
    <text evidence="5">Lacks conserved residue(s) required for the propagation of feature annotation.</text>
</comment>
<organism evidence="8 9">
    <name type="scientific">Allohahella marinimesophila</name>
    <dbReference type="NCBI Taxonomy" id="1054972"/>
    <lineage>
        <taxon>Bacteria</taxon>
        <taxon>Pseudomonadati</taxon>
        <taxon>Pseudomonadota</taxon>
        <taxon>Gammaproteobacteria</taxon>
        <taxon>Oceanospirillales</taxon>
        <taxon>Hahellaceae</taxon>
        <taxon>Allohahella</taxon>
    </lineage>
</organism>
<evidence type="ECO:0000313" key="8">
    <source>
        <dbReference type="EMBL" id="GAA3950256.1"/>
    </source>
</evidence>
<dbReference type="Gene3D" id="3.40.50.720">
    <property type="entry name" value="NAD(P)-binding Rossmann-like Domain"/>
    <property type="match status" value="2"/>
</dbReference>
<dbReference type="Pfam" id="PF11890">
    <property type="entry name" value="DUF3410"/>
    <property type="match status" value="1"/>
</dbReference>
<keyword evidence="2 5" id="KW-0560">Oxidoreductase</keyword>
<feature type="binding site" evidence="5">
    <location>
        <position position="163"/>
    </location>
    <ligand>
        <name>NAD(+)</name>
        <dbReference type="ChEBI" id="CHEBI:57540"/>
    </ligand>
</feature>
<evidence type="ECO:0000259" key="6">
    <source>
        <dbReference type="Pfam" id="PF02826"/>
    </source>
</evidence>
<comment type="pathway">
    <text evidence="5">Cofactor biosynthesis; pyridoxine 5'-phosphate biosynthesis; pyridoxine 5'-phosphate from D-erythrose 4-phosphate: step 2/5.</text>
</comment>
<gene>
    <name evidence="5 8" type="primary">pdxB</name>
    <name evidence="8" type="ORF">GCM10022278_06680</name>
</gene>
<keyword evidence="3 5" id="KW-0520">NAD</keyword>
<evidence type="ECO:0000256" key="3">
    <source>
        <dbReference type="ARBA" id="ARBA00023027"/>
    </source>
</evidence>
<comment type="catalytic activity">
    <reaction evidence="5">
        <text>4-phospho-D-erythronate + NAD(+) = (R)-3-hydroxy-2-oxo-4-phosphooxybutanoate + NADH + H(+)</text>
        <dbReference type="Rhea" id="RHEA:18829"/>
        <dbReference type="ChEBI" id="CHEBI:15378"/>
        <dbReference type="ChEBI" id="CHEBI:57540"/>
        <dbReference type="ChEBI" id="CHEBI:57945"/>
        <dbReference type="ChEBI" id="CHEBI:58538"/>
        <dbReference type="ChEBI" id="CHEBI:58766"/>
        <dbReference type="EC" id="1.1.1.290"/>
    </reaction>
</comment>
<feature type="binding site" evidence="5">
    <location>
        <position position="291"/>
    </location>
    <ligand>
        <name>NAD(+)</name>
        <dbReference type="ChEBI" id="CHEBI:57540"/>
    </ligand>
</feature>
<comment type="caution">
    <text evidence="8">The sequence shown here is derived from an EMBL/GenBank/DDBJ whole genome shotgun (WGS) entry which is preliminary data.</text>
</comment>
<dbReference type="InterPro" id="IPR050223">
    <property type="entry name" value="D-isomer_2-hydroxyacid_DH"/>
</dbReference>
<feature type="domain" description="Erythronate-4-phosphate dehydrogenase dimerisation" evidence="7">
    <location>
        <begin position="323"/>
        <end position="408"/>
    </location>
</feature>
<feature type="active site" evidence="5">
    <location>
        <position position="242"/>
    </location>
</feature>
<dbReference type="CDD" id="cd12158">
    <property type="entry name" value="ErythrP_dh"/>
    <property type="match status" value="1"/>
</dbReference>
<dbReference type="InterPro" id="IPR036291">
    <property type="entry name" value="NAD(P)-bd_dom_sf"/>
</dbReference>
<dbReference type="InterPro" id="IPR020921">
    <property type="entry name" value="Erythronate-4-P_DHase"/>
</dbReference>
<dbReference type="PANTHER" id="PTHR10996:SF282">
    <property type="entry name" value="D-3-PHOSPHOGLYCERATE DEHYDROGENASE 1-RELATED"/>
    <property type="match status" value="1"/>
</dbReference>
<sequence>MDTVAQAQTAEADRRLTIVADENMPLLEAFFASIGNIIKLPGRRISRQDLLERNADILLVRSITPVNQALLEGTSVSFVGSATVGTDHIDTDWLKQAGIPFANSPGCNASAVVEYVLSAMTVVLDERDKCFEDVSVGVIGCGHVGGMLADILEELECTVVRCDPPLHDAQQEAQQAMAAKGRDEGRQPSQPVYEPMEKAMACDFVTLHVPLIKEGPYRTLRLLDADMLAALQSHQTLINTSRGQIIDQAALKQRLQRIDELFAVLDVFENEPNIDYELMMLCRLATPHIAGHSLDGKGMATAQVYEALSNTLGLPVRHKLGQFLPEPPLRKMNFSRDAEPQWALHTAIRACYDIRGDYNKLRHGRYLPEEKRGEYFDSLRSNYRIRRSFNRVKVGLKGGRSVLQDYLEAVGFRID</sequence>
<dbReference type="PANTHER" id="PTHR10996">
    <property type="entry name" value="2-HYDROXYACID DEHYDROGENASE-RELATED"/>
    <property type="match status" value="1"/>
</dbReference>
<feature type="active site" description="Proton donor" evidence="5">
    <location>
        <position position="288"/>
    </location>
</feature>
<feature type="active site" evidence="5">
    <location>
        <position position="271"/>
    </location>
</feature>
<dbReference type="InterPro" id="IPR024531">
    <property type="entry name" value="Erythronate-4-P_DHase_dimer"/>
</dbReference>
<evidence type="ECO:0000256" key="2">
    <source>
        <dbReference type="ARBA" id="ARBA00023002"/>
    </source>
</evidence>
<evidence type="ECO:0000256" key="1">
    <source>
        <dbReference type="ARBA" id="ARBA00022490"/>
    </source>
</evidence>
<protein>
    <recommendedName>
        <fullName evidence="5">Erythronate-4-phosphate dehydrogenase</fullName>
        <ecNumber evidence="5">1.1.1.290</ecNumber>
    </recommendedName>
</protein>
<dbReference type="Proteomes" id="UP001501337">
    <property type="component" value="Unassembled WGS sequence"/>
</dbReference>